<feature type="compositionally biased region" description="Basic and acidic residues" evidence="1">
    <location>
        <begin position="55"/>
        <end position="75"/>
    </location>
</feature>
<feature type="compositionally biased region" description="Low complexity" evidence="1">
    <location>
        <begin position="126"/>
        <end position="135"/>
    </location>
</feature>
<accession>A0A834ZQF6</accession>
<evidence type="ECO:0000256" key="1">
    <source>
        <dbReference type="SAM" id="MobiDB-lite"/>
    </source>
</evidence>
<feature type="region of interest" description="Disordered" evidence="1">
    <location>
        <begin position="55"/>
        <end position="89"/>
    </location>
</feature>
<sequence>MAPKFSKKIAKAYAMFHGNTLFLTFLLLLLYIFLSILVLVSCFFLVKDKKMKIPAKPETKEEAPATKEEAQEKDISQTPNQIVTEEETPWGYTLKGTLNGGLLRFRGQLQERGAVEPKTKKEPAAEDPSPAAPSETETKEESEEVKDNGGGGEVPSMAHDYQPRYSED</sequence>
<feature type="region of interest" description="Disordered" evidence="1">
    <location>
        <begin position="109"/>
        <end position="168"/>
    </location>
</feature>
<organism evidence="3 4">
    <name type="scientific">Tetracentron sinense</name>
    <name type="common">Spur-leaf</name>
    <dbReference type="NCBI Taxonomy" id="13715"/>
    <lineage>
        <taxon>Eukaryota</taxon>
        <taxon>Viridiplantae</taxon>
        <taxon>Streptophyta</taxon>
        <taxon>Embryophyta</taxon>
        <taxon>Tracheophyta</taxon>
        <taxon>Spermatophyta</taxon>
        <taxon>Magnoliopsida</taxon>
        <taxon>Trochodendrales</taxon>
        <taxon>Trochodendraceae</taxon>
        <taxon>Tetracentron</taxon>
    </lineage>
</organism>
<keyword evidence="2" id="KW-0812">Transmembrane</keyword>
<dbReference type="EMBL" id="JABCRI010000004">
    <property type="protein sequence ID" value="KAF8407676.1"/>
    <property type="molecule type" value="Genomic_DNA"/>
</dbReference>
<comment type="caution">
    <text evidence="3">The sequence shown here is derived from an EMBL/GenBank/DDBJ whole genome shotgun (WGS) entry which is preliminary data.</text>
</comment>
<proteinExistence type="predicted"/>
<evidence type="ECO:0000313" key="4">
    <source>
        <dbReference type="Proteomes" id="UP000655225"/>
    </source>
</evidence>
<evidence type="ECO:0000313" key="3">
    <source>
        <dbReference type="EMBL" id="KAF8407676.1"/>
    </source>
</evidence>
<keyword evidence="2" id="KW-1133">Transmembrane helix</keyword>
<feature type="compositionally biased region" description="Basic and acidic residues" evidence="1">
    <location>
        <begin position="113"/>
        <end position="124"/>
    </location>
</feature>
<evidence type="ECO:0000256" key="2">
    <source>
        <dbReference type="SAM" id="Phobius"/>
    </source>
</evidence>
<keyword evidence="4" id="KW-1185">Reference proteome</keyword>
<protein>
    <submittedName>
        <fullName evidence="3">Uncharacterized protein</fullName>
    </submittedName>
</protein>
<reference evidence="3 4" key="1">
    <citation type="submission" date="2020-04" db="EMBL/GenBank/DDBJ databases">
        <title>Plant Genome Project.</title>
        <authorList>
            <person name="Zhang R.-G."/>
        </authorList>
    </citation>
    <scope>NUCLEOTIDE SEQUENCE [LARGE SCALE GENOMIC DNA]</scope>
    <source>
        <strain evidence="3">YNK0</strain>
        <tissue evidence="3">Leaf</tissue>
    </source>
</reference>
<dbReference type="AlphaFoldDB" id="A0A834ZQF6"/>
<name>A0A834ZQF6_TETSI</name>
<keyword evidence="2" id="KW-0472">Membrane</keyword>
<dbReference type="Proteomes" id="UP000655225">
    <property type="component" value="Unassembled WGS sequence"/>
</dbReference>
<gene>
    <name evidence="3" type="ORF">HHK36_006811</name>
</gene>
<feature type="transmembrane region" description="Helical" evidence="2">
    <location>
        <begin position="20"/>
        <end position="46"/>
    </location>
</feature>